<dbReference type="GO" id="GO:0035556">
    <property type="term" value="P:intracellular signal transduction"/>
    <property type="evidence" value="ECO:0007669"/>
    <property type="project" value="InterPro"/>
</dbReference>
<dbReference type="SUPFAM" id="SSF55073">
    <property type="entry name" value="Nucleotide cyclase"/>
    <property type="match status" value="1"/>
</dbReference>
<organism evidence="2 3">
    <name type="scientific">Hanstruepera neustonica</name>
    <dbReference type="NCBI Taxonomy" id="1445657"/>
    <lineage>
        <taxon>Bacteria</taxon>
        <taxon>Pseudomonadati</taxon>
        <taxon>Bacteroidota</taxon>
        <taxon>Flavobacteriia</taxon>
        <taxon>Flavobacteriales</taxon>
        <taxon>Flavobacteriaceae</taxon>
        <taxon>Hanstruepera</taxon>
    </lineage>
</organism>
<dbReference type="CDD" id="cd07302">
    <property type="entry name" value="CHD"/>
    <property type="match status" value="1"/>
</dbReference>
<dbReference type="Pfam" id="PF00211">
    <property type="entry name" value="Guanylate_cyc"/>
    <property type="match status" value="1"/>
</dbReference>
<dbReference type="OrthoDB" id="341967at2"/>
<feature type="domain" description="Guanylate cyclase" evidence="1">
    <location>
        <begin position="62"/>
        <end position="187"/>
    </location>
</feature>
<accession>A0A2K1DXU2</accession>
<dbReference type="EMBL" id="POWF01000006">
    <property type="protein sequence ID" value="PNQ72852.1"/>
    <property type="molecule type" value="Genomic_DNA"/>
</dbReference>
<proteinExistence type="predicted"/>
<dbReference type="GO" id="GO:0009190">
    <property type="term" value="P:cyclic nucleotide biosynthetic process"/>
    <property type="evidence" value="ECO:0007669"/>
    <property type="project" value="InterPro"/>
</dbReference>
<dbReference type="InterPro" id="IPR029787">
    <property type="entry name" value="Nucleotide_cyclase"/>
</dbReference>
<dbReference type="PROSITE" id="PS50125">
    <property type="entry name" value="GUANYLATE_CYCLASE_2"/>
    <property type="match status" value="1"/>
</dbReference>
<dbReference type="AlphaFoldDB" id="A0A2K1DXU2"/>
<evidence type="ECO:0000313" key="3">
    <source>
        <dbReference type="Proteomes" id="UP000236641"/>
    </source>
</evidence>
<reference evidence="2 3" key="1">
    <citation type="submission" date="2018-01" db="EMBL/GenBank/DDBJ databases">
        <title>The draft genome of Hanstruepera neustonica JCM19743.</title>
        <authorList>
            <person name="He R.-H."/>
            <person name="Du Z.-J."/>
        </authorList>
    </citation>
    <scope>NUCLEOTIDE SEQUENCE [LARGE SCALE GENOMIC DNA]</scope>
    <source>
        <strain evidence="2 3">JCM19743</strain>
    </source>
</reference>
<comment type="caution">
    <text evidence="2">The sequence shown here is derived from an EMBL/GenBank/DDBJ whole genome shotgun (WGS) entry which is preliminary data.</text>
</comment>
<dbReference type="Proteomes" id="UP000236641">
    <property type="component" value="Unassembled WGS sequence"/>
</dbReference>
<dbReference type="RefSeq" id="WP_103052378.1">
    <property type="nucleotide sequence ID" value="NZ_POWF01000006.1"/>
</dbReference>
<sequence>MANLRLIKEFNKKYNKHSAIANLDLENSMMNESLQFSIQKRISNLGGAYERHFRDRDPANLAFLFIDICSFSTRFTNLSGKGIAKVLDDYYDIVIPIIYKHGGEIDKVIGDGIIAIFGPPFSEDNVGYNIRQADLCAKEIIEKTINTNYYSKIALHFGEIVYYCNDSIFYEEYTVVGKPVTELFRLESISEDKKINFYHIEKKIDAYKQQLLANGEKSKIPARWVTSNPKPVGTLRGVSYKYYKTTELK</sequence>
<protein>
    <recommendedName>
        <fullName evidence="1">Guanylate cyclase domain-containing protein</fullName>
    </recommendedName>
</protein>
<dbReference type="InterPro" id="IPR001054">
    <property type="entry name" value="A/G_cyclase"/>
</dbReference>
<name>A0A2K1DXU2_9FLAO</name>
<evidence type="ECO:0000313" key="2">
    <source>
        <dbReference type="EMBL" id="PNQ72852.1"/>
    </source>
</evidence>
<dbReference type="GO" id="GO:0004016">
    <property type="term" value="F:adenylate cyclase activity"/>
    <property type="evidence" value="ECO:0007669"/>
    <property type="project" value="UniProtKB-ARBA"/>
</dbReference>
<gene>
    <name evidence="2" type="ORF">C1T31_10125</name>
</gene>
<dbReference type="Gene3D" id="3.30.70.1230">
    <property type="entry name" value="Nucleotide cyclase"/>
    <property type="match status" value="1"/>
</dbReference>
<evidence type="ECO:0000259" key="1">
    <source>
        <dbReference type="PROSITE" id="PS50125"/>
    </source>
</evidence>
<keyword evidence="3" id="KW-1185">Reference proteome</keyword>